<accession>A0A2V0P635</accession>
<dbReference type="GO" id="GO:0005886">
    <property type="term" value="C:plasma membrane"/>
    <property type="evidence" value="ECO:0007669"/>
    <property type="project" value="TreeGrafter"/>
</dbReference>
<organism evidence="6 7">
    <name type="scientific">Raphidocelis subcapitata</name>
    <dbReference type="NCBI Taxonomy" id="307507"/>
    <lineage>
        <taxon>Eukaryota</taxon>
        <taxon>Viridiplantae</taxon>
        <taxon>Chlorophyta</taxon>
        <taxon>core chlorophytes</taxon>
        <taxon>Chlorophyceae</taxon>
        <taxon>CS clade</taxon>
        <taxon>Sphaeropleales</taxon>
        <taxon>Selenastraceae</taxon>
        <taxon>Raphidocelis</taxon>
    </lineage>
</organism>
<evidence type="ECO:0000256" key="1">
    <source>
        <dbReference type="ARBA" id="ARBA00004141"/>
    </source>
</evidence>
<feature type="transmembrane region" description="Helical" evidence="5">
    <location>
        <begin position="65"/>
        <end position="85"/>
    </location>
</feature>
<dbReference type="EMBL" id="BDRX01000039">
    <property type="protein sequence ID" value="GBF93320.1"/>
    <property type="molecule type" value="Genomic_DNA"/>
</dbReference>
<dbReference type="STRING" id="307507.A0A2V0P635"/>
<feature type="transmembrane region" description="Helical" evidence="5">
    <location>
        <begin position="97"/>
        <end position="120"/>
    </location>
</feature>
<name>A0A2V0P635_9CHLO</name>
<dbReference type="OrthoDB" id="448280at2759"/>
<keyword evidence="7" id="KW-1185">Reference proteome</keyword>
<evidence type="ECO:0000256" key="3">
    <source>
        <dbReference type="ARBA" id="ARBA00022989"/>
    </source>
</evidence>
<keyword evidence="4 5" id="KW-0472">Membrane</keyword>
<dbReference type="InParanoid" id="A0A2V0P635"/>
<gene>
    <name evidence="6" type="ORF">Rsub_06052</name>
</gene>
<evidence type="ECO:0000313" key="6">
    <source>
        <dbReference type="EMBL" id="GBF93320.1"/>
    </source>
</evidence>
<reference evidence="6 7" key="1">
    <citation type="journal article" date="2018" name="Sci. Rep.">
        <title>Raphidocelis subcapitata (=Pseudokirchneriella subcapitata) provides an insight into genome evolution and environmental adaptations in the Sphaeropleales.</title>
        <authorList>
            <person name="Suzuki S."/>
            <person name="Yamaguchi H."/>
            <person name="Nakajima N."/>
            <person name="Kawachi M."/>
        </authorList>
    </citation>
    <scope>NUCLEOTIDE SEQUENCE [LARGE SCALE GENOMIC DNA]</scope>
    <source>
        <strain evidence="6 7">NIES-35</strain>
    </source>
</reference>
<evidence type="ECO:0000256" key="2">
    <source>
        <dbReference type="ARBA" id="ARBA00022692"/>
    </source>
</evidence>
<feature type="non-terminal residue" evidence="6">
    <location>
        <position position="1"/>
    </location>
</feature>
<evidence type="ECO:0000313" key="7">
    <source>
        <dbReference type="Proteomes" id="UP000247498"/>
    </source>
</evidence>
<sequence>VALIVHQGLEGLSLGSVLALTPFSTLKKVAMVSFYSLATSLGIAIGIGISATYDPDSVVSKAVQGLLNGVSGGMLLYISMYQLIAEEFSREDLILKGRLRGGMIAGLLAGAACMCILAIWS</sequence>
<comment type="caution">
    <text evidence="6">The sequence shown here is derived from an EMBL/GenBank/DDBJ whole genome shotgun (WGS) entry which is preliminary data.</text>
</comment>
<feature type="transmembrane region" description="Helical" evidence="5">
    <location>
        <begin position="32"/>
        <end position="53"/>
    </location>
</feature>
<proteinExistence type="predicted"/>
<evidence type="ECO:0000256" key="5">
    <source>
        <dbReference type="SAM" id="Phobius"/>
    </source>
</evidence>
<dbReference type="Proteomes" id="UP000247498">
    <property type="component" value="Unassembled WGS sequence"/>
</dbReference>
<keyword evidence="2 5" id="KW-0812">Transmembrane</keyword>
<dbReference type="GO" id="GO:0005385">
    <property type="term" value="F:zinc ion transmembrane transporter activity"/>
    <property type="evidence" value="ECO:0007669"/>
    <property type="project" value="TreeGrafter"/>
</dbReference>
<dbReference type="Pfam" id="PF02535">
    <property type="entry name" value="Zip"/>
    <property type="match status" value="1"/>
</dbReference>
<keyword evidence="3 5" id="KW-1133">Transmembrane helix</keyword>
<comment type="subcellular location">
    <subcellularLocation>
        <location evidence="1">Membrane</location>
        <topology evidence="1">Multi-pass membrane protein</topology>
    </subcellularLocation>
</comment>
<dbReference type="InterPro" id="IPR003689">
    <property type="entry name" value="ZIP"/>
</dbReference>
<dbReference type="PANTHER" id="PTHR11040">
    <property type="entry name" value="ZINC/IRON TRANSPORTER"/>
    <property type="match status" value="1"/>
</dbReference>
<dbReference type="AlphaFoldDB" id="A0A2V0P635"/>
<protein>
    <submittedName>
        <fullName evidence="6">Zinc-nutrition responsive transporter</fullName>
    </submittedName>
</protein>
<dbReference type="PANTHER" id="PTHR11040:SF44">
    <property type="entry name" value="PROTEIN ZNTC-RELATED"/>
    <property type="match status" value="1"/>
</dbReference>
<evidence type="ECO:0000256" key="4">
    <source>
        <dbReference type="ARBA" id="ARBA00023136"/>
    </source>
</evidence>